<evidence type="ECO:0000313" key="4">
    <source>
        <dbReference type="Proteomes" id="UP000581688"/>
    </source>
</evidence>
<evidence type="ECO:0000259" key="2">
    <source>
        <dbReference type="Pfam" id="PF01521"/>
    </source>
</evidence>
<organism evidence="3 4">
    <name type="scientific">Salirhabdus euzebyi</name>
    <dbReference type="NCBI Taxonomy" id="394506"/>
    <lineage>
        <taxon>Bacteria</taxon>
        <taxon>Bacillati</taxon>
        <taxon>Bacillota</taxon>
        <taxon>Bacilli</taxon>
        <taxon>Bacillales</taxon>
        <taxon>Bacillaceae</taxon>
        <taxon>Salirhabdus</taxon>
    </lineage>
</organism>
<dbReference type="RefSeq" id="WP_174495349.1">
    <property type="nucleotide sequence ID" value="NZ_CADDWK010000003.1"/>
</dbReference>
<dbReference type="EMBL" id="JACHGH010000003">
    <property type="protein sequence ID" value="MBB6452802.1"/>
    <property type="molecule type" value="Genomic_DNA"/>
</dbReference>
<feature type="domain" description="Core" evidence="2">
    <location>
        <begin position="1"/>
        <end position="85"/>
    </location>
</feature>
<dbReference type="InterPro" id="IPR000361">
    <property type="entry name" value="ATAP_core_dom"/>
</dbReference>
<evidence type="ECO:0000313" key="3">
    <source>
        <dbReference type="EMBL" id="MBB6452802.1"/>
    </source>
</evidence>
<proteinExistence type="inferred from homology"/>
<sequence>MKLQVEERAVNWYKEELELEENDYLRFFVRYGGVGGIVPGFSLGVSPSKPVDPIAEVTENGITFYVEQKDEWYFDNTDLVVNFDEALDEPIFDYKTE</sequence>
<protein>
    <submittedName>
        <fullName evidence="3">Uncharacterized protein YneR</fullName>
    </submittedName>
</protein>
<comment type="caution">
    <text evidence="3">The sequence shown here is derived from an EMBL/GenBank/DDBJ whole genome shotgun (WGS) entry which is preliminary data.</text>
</comment>
<dbReference type="InterPro" id="IPR035903">
    <property type="entry name" value="HesB-like_dom_sf"/>
</dbReference>
<gene>
    <name evidence="3" type="ORF">HNQ94_001248</name>
</gene>
<dbReference type="AlphaFoldDB" id="A0A841Q2G2"/>
<comment type="similarity">
    <text evidence="1">Belongs to the HesB/IscA family.</text>
</comment>
<reference evidence="3 4" key="1">
    <citation type="submission" date="2020-08" db="EMBL/GenBank/DDBJ databases">
        <title>Genomic Encyclopedia of Type Strains, Phase IV (KMG-IV): sequencing the most valuable type-strain genomes for metagenomic binning, comparative biology and taxonomic classification.</title>
        <authorList>
            <person name="Goeker M."/>
        </authorList>
    </citation>
    <scope>NUCLEOTIDE SEQUENCE [LARGE SCALE GENOMIC DNA]</scope>
    <source>
        <strain evidence="3 4">DSM 19612</strain>
    </source>
</reference>
<dbReference type="PIRSF" id="PIRSF034852">
    <property type="entry name" value="UCP034852"/>
    <property type="match status" value="1"/>
</dbReference>
<dbReference type="SUPFAM" id="SSF89360">
    <property type="entry name" value="HesB-like domain"/>
    <property type="match status" value="1"/>
</dbReference>
<dbReference type="InterPro" id="IPR008326">
    <property type="entry name" value="PdhI-like"/>
</dbReference>
<accession>A0A841Q2G2</accession>
<dbReference type="Proteomes" id="UP000581688">
    <property type="component" value="Unassembled WGS sequence"/>
</dbReference>
<evidence type="ECO:0000256" key="1">
    <source>
        <dbReference type="ARBA" id="ARBA00006718"/>
    </source>
</evidence>
<dbReference type="Pfam" id="PF01521">
    <property type="entry name" value="Fe-S_biosyn"/>
    <property type="match status" value="1"/>
</dbReference>
<keyword evidence="4" id="KW-1185">Reference proteome</keyword>
<name>A0A841Q2G2_9BACI</name>